<dbReference type="SMART" id="SM01100">
    <property type="entry name" value="CRAL_TRIO_N"/>
    <property type="match status" value="1"/>
</dbReference>
<dbReference type="Pfam" id="PF03765">
    <property type="entry name" value="CRAL_TRIO_N"/>
    <property type="match status" value="1"/>
</dbReference>
<evidence type="ECO:0000313" key="3">
    <source>
        <dbReference type="Proteomes" id="UP001215712"/>
    </source>
</evidence>
<dbReference type="InterPro" id="IPR001251">
    <property type="entry name" value="CRAL-TRIO_dom"/>
</dbReference>
<proteinExistence type="predicted"/>
<reference evidence="2" key="1">
    <citation type="journal article" date="2023" name="IMA Fungus">
        <title>Comparative genomic study of the Penicillium genus elucidates a diverse pangenome and 15 lateral gene transfer events.</title>
        <authorList>
            <person name="Petersen C."/>
            <person name="Sorensen T."/>
            <person name="Nielsen M.R."/>
            <person name="Sondergaard T.E."/>
            <person name="Sorensen J.L."/>
            <person name="Fitzpatrick D.A."/>
            <person name="Frisvad J.C."/>
            <person name="Nielsen K.L."/>
        </authorList>
    </citation>
    <scope>NUCLEOTIDE SEQUENCE</scope>
    <source>
        <strain evidence="2">IBT 17514</strain>
    </source>
</reference>
<dbReference type="CDD" id="cd00170">
    <property type="entry name" value="SEC14"/>
    <property type="match status" value="1"/>
</dbReference>
<dbReference type="SUPFAM" id="SSF46938">
    <property type="entry name" value="CRAL/TRIO N-terminal domain"/>
    <property type="match status" value="1"/>
</dbReference>
<dbReference type="InterPro" id="IPR036865">
    <property type="entry name" value="CRAL-TRIO_dom_sf"/>
</dbReference>
<gene>
    <name evidence="2" type="ORF">N7493_009174</name>
</gene>
<dbReference type="InterPro" id="IPR011074">
    <property type="entry name" value="CRAL/TRIO_N_dom"/>
</dbReference>
<dbReference type="AlphaFoldDB" id="A0AAD6HG40"/>
<dbReference type="SMART" id="SM00516">
    <property type="entry name" value="SEC14"/>
    <property type="match status" value="1"/>
</dbReference>
<dbReference type="Proteomes" id="UP001215712">
    <property type="component" value="Unassembled WGS sequence"/>
</dbReference>
<reference evidence="2" key="2">
    <citation type="submission" date="2023-01" db="EMBL/GenBank/DDBJ databases">
        <authorList>
            <person name="Petersen C."/>
        </authorList>
    </citation>
    <scope>NUCLEOTIDE SEQUENCE</scope>
    <source>
        <strain evidence="2">IBT 17514</strain>
    </source>
</reference>
<organism evidence="2 3">
    <name type="scientific">Penicillium malachiteum</name>
    <dbReference type="NCBI Taxonomy" id="1324776"/>
    <lineage>
        <taxon>Eukaryota</taxon>
        <taxon>Fungi</taxon>
        <taxon>Dikarya</taxon>
        <taxon>Ascomycota</taxon>
        <taxon>Pezizomycotina</taxon>
        <taxon>Eurotiomycetes</taxon>
        <taxon>Eurotiomycetidae</taxon>
        <taxon>Eurotiales</taxon>
        <taxon>Aspergillaceae</taxon>
        <taxon>Penicillium</taxon>
    </lineage>
</organism>
<sequence length="477" mass="53762">MPDPVAIPEGYVGNLTTIQQEKLLQFWKIIQQSWDSSLTGPDTDATSLASAGSKTKTHRRFFSFGRSATQPLDSKISAIPPNLLVSLKRLGAGAAELKAIHSLLTKLPGENLRTAFLAVLKQDHPDALCLRFLRAEKWDVPKAWIKFVRALNWRVNEYRIDEEVLMKGEAYAVEKSKLEGNSSEKKDGEGFMLQLHTGKGHFHGADRDGRPICIVRVRTHQPGTQTAKGLNDYIVQCIETVRILMVSPVESMAIVFDLTSFSLSNWELAPVKFIIDCFQENYPESLGAMIFYNAPWIFSGFWKIIHGLLDPVVASKVHFISGAKELETLVAPEHIIKELGGEEDWEWEYIEPQPDENERLEDATTRSTILEERNKIADDLFRLNAQWIASSQNELWNDQRDSVIKQLSENYWKLDPYVRARTVLDRTGVIQEGGKIDFYPTLVPKTESQGEVEVEVQVEPKVIVEGTNTAQVAAVTA</sequence>
<accession>A0AAD6HG40</accession>
<feature type="domain" description="CRAL-TRIO" evidence="1">
    <location>
        <begin position="202"/>
        <end position="347"/>
    </location>
</feature>
<evidence type="ECO:0000313" key="2">
    <source>
        <dbReference type="EMBL" id="KAJ5712706.1"/>
    </source>
</evidence>
<evidence type="ECO:0000259" key="1">
    <source>
        <dbReference type="PROSITE" id="PS50191"/>
    </source>
</evidence>
<dbReference type="Gene3D" id="3.40.525.10">
    <property type="entry name" value="CRAL-TRIO lipid binding domain"/>
    <property type="match status" value="1"/>
</dbReference>
<keyword evidence="3" id="KW-1185">Reference proteome</keyword>
<dbReference type="EMBL" id="JAQJAN010000013">
    <property type="protein sequence ID" value="KAJ5712706.1"/>
    <property type="molecule type" value="Genomic_DNA"/>
</dbReference>
<name>A0AAD6HG40_9EURO</name>
<dbReference type="InterPro" id="IPR036273">
    <property type="entry name" value="CRAL/TRIO_N_dom_sf"/>
</dbReference>
<dbReference type="PANTHER" id="PTHR46590">
    <property type="entry name" value="PHOSPHATIDYLINOSITOL TRANSFER PROTEIN CSR1-RELATED"/>
    <property type="match status" value="1"/>
</dbReference>
<comment type="caution">
    <text evidence="2">The sequence shown here is derived from an EMBL/GenBank/DDBJ whole genome shotgun (WGS) entry which is preliminary data.</text>
</comment>
<protein>
    <recommendedName>
        <fullName evidence="1">CRAL-TRIO domain-containing protein</fullName>
    </recommendedName>
</protein>
<dbReference type="InterPro" id="IPR052432">
    <property type="entry name" value="PITP/CRAL-TRIO"/>
</dbReference>
<dbReference type="SUPFAM" id="SSF52087">
    <property type="entry name" value="CRAL/TRIO domain"/>
    <property type="match status" value="1"/>
</dbReference>
<dbReference type="PROSITE" id="PS50191">
    <property type="entry name" value="CRAL_TRIO"/>
    <property type="match status" value="1"/>
</dbReference>
<dbReference type="PANTHER" id="PTHR46590:SF2">
    <property type="entry name" value="CRAL_TRIO DOMAIN PROTEIN (AFU_ORTHOLOGUE AFUA_4G13930)-RELATED"/>
    <property type="match status" value="1"/>
</dbReference>
<dbReference type="Pfam" id="PF00650">
    <property type="entry name" value="CRAL_TRIO"/>
    <property type="match status" value="1"/>
</dbReference>